<accession>A0ABP2GM80</accession>
<dbReference type="Pfam" id="PF26207">
    <property type="entry name" value="Phage_phiTE_015"/>
    <property type="match status" value="1"/>
</dbReference>
<dbReference type="EMBL" id="ACVR01000029">
    <property type="protein sequence ID" value="EET82819.1"/>
    <property type="molecule type" value="Genomic_DNA"/>
</dbReference>
<evidence type="ECO:0000313" key="2">
    <source>
        <dbReference type="Proteomes" id="UP000018419"/>
    </source>
</evidence>
<reference evidence="1 2" key="1">
    <citation type="submission" date="2009-07" db="EMBL/GenBank/DDBJ databases">
        <authorList>
            <person name="Madupu R."/>
            <person name="Durkin A.S."/>
            <person name="Torralba M."/>
            <person name="Methe B."/>
            <person name="Sutton G.G."/>
            <person name="Strausberg R.L."/>
            <person name="Nelson K.E."/>
        </authorList>
    </citation>
    <scope>NUCLEOTIDE SEQUENCE [LARGE SCALE GENOMIC DNA]</scope>
    <source>
        <strain evidence="1 2">SK82</strain>
    </source>
</reference>
<dbReference type="Proteomes" id="UP000018419">
    <property type="component" value="Unassembled WGS sequence"/>
</dbReference>
<organism evidence="1 2">
    <name type="scientific">Acinetobacter radioresistens SK82</name>
    <dbReference type="NCBI Taxonomy" id="596318"/>
    <lineage>
        <taxon>Bacteria</taxon>
        <taxon>Pseudomonadati</taxon>
        <taxon>Pseudomonadota</taxon>
        <taxon>Gammaproteobacteria</taxon>
        <taxon>Moraxellales</taxon>
        <taxon>Moraxellaceae</taxon>
        <taxon>Acinetobacter</taxon>
    </lineage>
</organism>
<name>A0ABP2GM80_ACIRA</name>
<gene>
    <name evidence="1" type="ORF">ACIRA0001_1613</name>
</gene>
<comment type="caution">
    <text evidence="1">The sequence shown here is derived from an EMBL/GenBank/DDBJ whole genome shotgun (WGS) entry which is preliminary data.</text>
</comment>
<dbReference type="RefSeq" id="WP_005405024.1">
    <property type="nucleotide sequence ID" value="NZ_ACVR01000029.1"/>
</dbReference>
<proteinExistence type="predicted"/>
<dbReference type="InterPro" id="IPR058601">
    <property type="entry name" value="Phage_phiTE_015-like"/>
</dbReference>
<evidence type="ECO:0000313" key="1">
    <source>
        <dbReference type="EMBL" id="EET82819.1"/>
    </source>
</evidence>
<keyword evidence="2" id="KW-1185">Reference proteome</keyword>
<sequence length="109" mass="12328">MKTKEGGGMDIQKEREVFEAWVGSNGRSIERFSDGSYKSMTLDKEWEAWQAAKAQAVPECKWSKNQDGFYDTSCTNAFVFSEPEDTPKDHDFTHCPFCGGKLSEPQEST</sequence>
<protein>
    <submittedName>
        <fullName evidence="1">Uncharacterized protein</fullName>
    </submittedName>
</protein>